<dbReference type="InterPro" id="IPR051818">
    <property type="entry name" value="TPP_dependent_decarboxylase"/>
</dbReference>
<dbReference type="PANTHER" id="PTHR42818">
    <property type="entry name" value="SULFOPYRUVATE DECARBOXYLASE SUBUNIT ALPHA"/>
    <property type="match status" value="1"/>
</dbReference>
<dbReference type="SUPFAM" id="SSF52518">
    <property type="entry name" value="Thiamin diphosphate-binding fold (THDP-binding)"/>
    <property type="match status" value="1"/>
</dbReference>
<dbReference type="CDD" id="cd07035">
    <property type="entry name" value="TPP_PYR_POX_like"/>
    <property type="match status" value="1"/>
</dbReference>
<reference evidence="3 4" key="1">
    <citation type="journal article" date="2019" name="Nat. Microbiol.">
        <title>Mediterranean grassland soil C-N compound turnover is dependent on rainfall and depth, and is mediated by genomically divergent microorganisms.</title>
        <authorList>
            <person name="Diamond S."/>
            <person name="Andeer P.F."/>
            <person name="Li Z."/>
            <person name="Crits-Christoph A."/>
            <person name="Burstein D."/>
            <person name="Anantharaman K."/>
            <person name="Lane K.R."/>
            <person name="Thomas B.C."/>
            <person name="Pan C."/>
            <person name="Northen T.R."/>
            <person name="Banfield J.F."/>
        </authorList>
    </citation>
    <scope>NUCLEOTIDE SEQUENCE [LARGE SCALE GENOMIC DNA]</scope>
    <source>
        <strain evidence="3">NP_5</strain>
    </source>
</reference>
<gene>
    <name evidence="3" type="ORF">E6H02_10115</name>
</gene>
<sequence>MRGARRRALLRELSGGLRPHGRRRLRTGGRVRGGGIRRARGVRRGGEAVQTNDWSSTLAEAILANGYSTVAYVPDEVADAVVQLLHRNGSMTMVSVTREEEGMAVVAGAFLGGKRGVLVCQGSGIGNSVNALCGLAIGYQIPFLMVISERGRLGEFNPVQTPLGRALPKIFDALGLQAFWLDDAGRIGDVVEGATKLAFSSSLPVAIVLPTTLTGGKTFR</sequence>
<dbReference type="AlphaFoldDB" id="A0A537LK19"/>
<dbReference type="Proteomes" id="UP000320393">
    <property type="component" value="Unassembled WGS sequence"/>
</dbReference>
<keyword evidence="1" id="KW-0210">Decarboxylase</keyword>
<proteinExistence type="predicted"/>
<dbReference type="PANTHER" id="PTHR42818:SF1">
    <property type="entry name" value="SULFOPYRUVATE DECARBOXYLASE"/>
    <property type="match status" value="1"/>
</dbReference>
<accession>A0A537LK19</accession>
<evidence type="ECO:0000256" key="2">
    <source>
        <dbReference type="ARBA" id="ARBA00023239"/>
    </source>
</evidence>
<organism evidence="3 4">
    <name type="scientific">Candidatus Segetimicrobium genomatis</name>
    <dbReference type="NCBI Taxonomy" id="2569760"/>
    <lineage>
        <taxon>Bacteria</taxon>
        <taxon>Bacillati</taxon>
        <taxon>Candidatus Sysuimicrobiota</taxon>
        <taxon>Candidatus Sysuimicrobiia</taxon>
        <taxon>Candidatus Sysuimicrobiales</taxon>
        <taxon>Candidatus Segetimicrobiaceae</taxon>
        <taxon>Candidatus Segetimicrobium</taxon>
    </lineage>
</organism>
<dbReference type="GO" id="GO:0016831">
    <property type="term" value="F:carboxy-lyase activity"/>
    <property type="evidence" value="ECO:0007669"/>
    <property type="project" value="UniProtKB-KW"/>
</dbReference>
<keyword evidence="2" id="KW-0456">Lyase</keyword>
<name>A0A537LK19_9BACT</name>
<evidence type="ECO:0000313" key="3">
    <source>
        <dbReference type="EMBL" id="TMJ08336.1"/>
    </source>
</evidence>
<dbReference type="Gene3D" id="3.40.50.970">
    <property type="match status" value="1"/>
</dbReference>
<dbReference type="InterPro" id="IPR029061">
    <property type="entry name" value="THDP-binding"/>
</dbReference>
<evidence type="ECO:0000313" key="4">
    <source>
        <dbReference type="Proteomes" id="UP000320393"/>
    </source>
</evidence>
<protein>
    <submittedName>
        <fullName evidence="3">Uncharacterized protein</fullName>
    </submittedName>
</protein>
<dbReference type="EMBL" id="VBAM01000407">
    <property type="protein sequence ID" value="TMJ08336.1"/>
    <property type="molecule type" value="Genomic_DNA"/>
</dbReference>
<comment type="caution">
    <text evidence="3">The sequence shown here is derived from an EMBL/GenBank/DDBJ whole genome shotgun (WGS) entry which is preliminary data.</text>
</comment>
<evidence type="ECO:0000256" key="1">
    <source>
        <dbReference type="ARBA" id="ARBA00022793"/>
    </source>
</evidence>